<comment type="caution">
    <text evidence="3">The sequence shown here is derived from an EMBL/GenBank/DDBJ whole genome shotgun (WGS) entry which is preliminary data.</text>
</comment>
<dbReference type="PIRSF" id="PIRSF016184">
    <property type="entry name" value="PhzC_PhzF"/>
    <property type="match status" value="1"/>
</dbReference>
<comment type="similarity">
    <text evidence="1">Belongs to the PhzF family.</text>
</comment>
<evidence type="ECO:0000256" key="1">
    <source>
        <dbReference type="ARBA" id="ARBA00008270"/>
    </source>
</evidence>
<dbReference type="SUPFAM" id="SSF54506">
    <property type="entry name" value="Diaminopimelate epimerase-like"/>
    <property type="match status" value="1"/>
</dbReference>
<dbReference type="NCBIfam" id="TIGR00654">
    <property type="entry name" value="PhzF_family"/>
    <property type="match status" value="1"/>
</dbReference>
<accession>A0ABN2CBR6</accession>
<organism evidence="3 4">
    <name type="scientific">Dactylosporangium maewongense</name>
    <dbReference type="NCBI Taxonomy" id="634393"/>
    <lineage>
        <taxon>Bacteria</taxon>
        <taxon>Bacillati</taxon>
        <taxon>Actinomycetota</taxon>
        <taxon>Actinomycetes</taxon>
        <taxon>Micromonosporales</taxon>
        <taxon>Micromonosporaceae</taxon>
        <taxon>Dactylosporangium</taxon>
    </lineage>
</organism>
<evidence type="ECO:0000313" key="3">
    <source>
        <dbReference type="EMBL" id="GAA1555920.1"/>
    </source>
</evidence>
<protein>
    <submittedName>
        <fullName evidence="3">PhzF family phenazine biosynthesis protein</fullName>
    </submittedName>
</protein>
<reference evidence="3 4" key="1">
    <citation type="journal article" date="2019" name="Int. J. Syst. Evol. Microbiol.">
        <title>The Global Catalogue of Microorganisms (GCM) 10K type strain sequencing project: providing services to taxonomists for standard genome sequencing and annotation.</title>
        <authorList>
            <consortium name="The Broad Institute Genomics Platform"/>
            <consortium name="The Broad Institute Genome Sequencing Center for Infectious Disease"/>
            <person name="Wu L."/>
            <person name="Ma J."/>
        </authorList>
    </citation>
    <scope>NUCLEOTIDE SEQUENCE [LARGE SCALE GENOMIC DNA]</scope>
    <source>
        <strain evidence="3 4">JCM 15933</strain>
    </source>
</reference>
<proteinExistence type="inferred from homology"/>
<evidence type="ECO:0000256" key="2">
    <source>
        <dbReference type="ARBA" id="ARBA00023235"/>
    </source>
</evidence>
<dbReference type="Proteomes" id="UP001501470">
    <property type="component" value="Unassembled WGS sequence"/>
</dbReference>
<dbReference type="PANTHER" id="PTHR13774:SF39">
    <property type="entry name" value="BIOSYNTHESIS PROTEIN, PUTATIVE-RELATED"/>
    <property type="match status" value="1"/>
</dbReference>
<name>A0ABN2CBR6_9ACTN</name>
<dbReference type="Gene3D" id="3.10.310.10">
    <property type="entry name" value="Diaminopimelate Epimerase, Chain A, domain 1"/>
    <property type="match status" value="2"/>
</dbReference>
<keyword evidence="2" id="KW-0413">Isomerase</keyword>
<sequence>MPETSFVYVDVFASAPLTGAPLTLVTDADGLTDPQMRAIAREFNQSETTFVQSPTRPGATRRLRSFTPTGEEVYGAGHNALGAWLWLAGPGGLDGGGDFTQEIGEDVLPVHVRHDDGRVVVTMEQSPPVFGAVVSDRAGLAAALGLREEDLVADRPAQVVSTGAGHLLVPVRDRAAVDRAAPDDARLTAALRQVGGEGCYLYTGDTVDKDATAYARFFNPAMGIAEDPATGTAAGPLAALLAAGEPGGQGEVTVIVEQGHSMGRPSRITVTVAGPRVRVSGSGLVVARGTMTLPEAS</sequence>
<gene>
    <name evidence="3" type="ORF">GCM10009827_090900</name>
</gene>
<dbReference type="EMBL" id="BAAAQD010000025">
    <property type="protein sequence ID" value="GAA1555920.1"/>
    <property type="molecule type" value="Genomic_DNA"/>
</dbReference>
<keyword evidence="4" id="KW-1185">Reference proteome</keyword>
<dbReference type="RefSeq" id="WP_344510583.1">
    <property type="nucleotide sequence ID" value="NZ_BAAAQD010000025.1"/>
</dbReference>
<dbReference type="Pfam" id="PF02567">
    <property type="entry name" value="PhzC-PhzF"/>
    <property type="match status" value="1"/>
</dbReference>
<dbReference type="PANTHER" id="PTHR13774">
    <property type="entry name" value="PHENAZINE BIOSYNTHESIS PROTEIN"/>
    <property type="match status" value="1"/>
</dbReference>
<dbReference type="InterPro" id="IPR003719">
    <property type="entry name" value="Phenazine_PhzF-like"/>
</dbReference>
<evidence type="ECO:0000313" key="4">
    <source>
        <dbReference type="Proteomes" id="UP001501470"/>
    </source>
</evidence>